<dbReference type="Pfam" id="PF13424">
    <property type="entry name" value="TPR_12"/>
    <property type="match status" value="3"/>
</dbReference>
<dbReference type="PANTHER" id="PTHR35807">
    <property type="entry name" value="TRANSCRIPTIONAL REGULATOR REDD-RELATED"/>
    <property type="match status" value="1"/>
</dbReference>
<dbReference type="EMBL" id="BOPF01000040">
    <property type="protein sequence ID" value="GIJ50881.1"/>
    <property type="molecule type" value="Genomic_DNA"/>
</dbReference>
<dbReference type="GO" id="GO:0003677">
    <property type="term" value="F:DNA binding"/>
    <property type="evidence" value="ECO:0007669"/>
    <property type="project" value="UniProtKB-UniRule"/>
</dbReference>
<dbReference type="PANTHER" id="PTHR35807:SF1">
    <property type="entry name" value="TRANSCRIPTIONAL REGULATOR REDD"/>
    <property type="match status" value="1"/>
</dbReference>
<dbReference type="SUPFAM" id="SSF52540">
    <property type="entry name" value="P-loop containing nucleoside triphosphate hydrolases"/>
    <property type="match status" value="1"/>
</dbReference>
<dbReference type="AlphaFoldDB" id="A0A8J3YSU9"/>
<dbReference type="SUPFAM" id="SSF46894">
    <property type="entry name" value="C-terminal effector domain of the bipartite response regulators"/>
    <property type="match status" value="1"/>
</dbReference>
<keyword evidence="4" id="KW-0804">Transcription</keyword>
<evidence type="ECO:0000256" key="1">
    <source>
        <dbReference type="ARBA" id="ARBA00005820"/>
    </source>
</evidence>
<dbReference type="GO" id="GO:0006355">
    <property type="term" value="P:regulation of DNA-templated transcription"/>
    <property type="evidence" value="ECO:0007669"/>
    <property type="project" value="InterPro"/>
</dbReference>
<dbReference type="InterPro" id="IPR011990">
    <property type="entry name" value="TPR-like_helical_dom_sf"/>
</dbReference>
<dbReference type="Pfam" id="PF03704">
    <property type="entry name" value="BTAD"/>
    <property type="match status" value="1"/>
</dbReference>
<dbReference type="Gene3D" id="1.10.10.10">
    <property type="entry name" value="Winged helix-like DNA-binding domain superfamily/Winged helix DNA-binding domain"/>
    <property type="match status" value="1"/>
</dbReference>
<dbReference type="PROSITE" id="PS50005">
    <property type="entry name" value="TPR"/>
    <property type="match status" value="1"/>
</dbReference>
<evidence type="ECO:0000256" key="4">
    <source>
        <dbReference type="ARBA" id="ARBA00023163"/>
    </source>
</evidence>
<dbReference type="SUPFAM" id="SSF48452">
    <property type="entry name" value="TPR-like"/>
    <property type="match status" value="3"/>
</dbReference>
<feature type="domain" description="OmpR/PhoB-type" evidence="7">
    <location>
        <begin position="1"/>
        <end position="92"/>
    </location>
</feature>
<feature type="repeat" description="TPR" evidence="5">
    <location>
        <begin position="795"/>
        <end position="828"/>
    </location>
</feature>
<proteinExistence type="inferred from homology"/>
<dbReference type="Pfam" id="PF00486">
    <property type="entry name" value="Trans_reg_C"/>
    <property type="match status" value="1"/>
</dbReference>
<keyword evidence="9" id="KW-1185">Reference proteome</keyword>
<keyword evidence="5" id="KW-0802">TPR repeat</keyword>
<dbReference type="InterPro" id="IPR027417">
    <property type="entry name" value="P-loop_NTPase"/>
</dbReference>
<evidence type="ECO:0000256" key="5">
    <source>
        <dbReference type="PROSITE-ProRule" id="PRU00339"/>
    </source>
</evidence>
<dbReference type="InterPro" id="IPR051677">
    <property type="entry name" value="AfsR-DnrI-RedD_regulator"/>
</dbReference>
<keyword evidence="3 6" id="KW-0238">DNA-binding</keyword>
<evidence type="ECO:0000313" key="9">
    <source>
        <dbReference type="Proteomes" id="UP000619260"/>
    </source>
</evidence>
<dbReference type="InterPro" id="IPR001867">
    <property type="entry name" value="OmpR/PhoB-type_DNA-bd"/>
</dbReference>
<dbReference type="RefSeq" id="WP_203904300.1">
    <property type="nucleotide sequence ID" value="NZ_BOPF01000040.1"/>
</dbReference>
<gene>
    <name evidence="8" type="ORF">Val02_77670</name>
</gene>
<dbReference type="InterPro" id="IPR036388">
    <property type="entry name" value="WH-like_DNA-bd_sf"/>
</dbReference>
<evidence type="ECO:0000313" key="8">
    <source>
        <dbReference type="EMBL" id="GIJ50881.1"/>
    </source>
</evidence>
<protein>
    <submittedName>
        <fullName evidence="8">XRE family transcriptional regulator</fullName>
    </submittedName>
</protein>
<dbReference type="InterPro" id="IPR016032">
    <property type="entry name" value="Sig_transdc_resp-reg_C-effctor"/>
</dbReference>
<evidence type="ECO:0000256" key="3">
    <source>
        <dbReference type="ARBA" id="ARBA00023125"/>
    </source>
</evidence>
<name>A0A8J3YSU9_9ACTN</name>
<dbReference type="GO" id="GO:0043531">
    <property type="term" value="F:ADP binding"/>
    <property type="evidence" value="ECO:0007669"/>
    <property type="project" value="InterPro"/>
</dbReference>
<evidence type="ECO:0000256" key="2">
    <source>
        <dbReference type="ARBA" id="ARBA00023015"/>
    </source>
</evidence>
<dbReference type="InterPro" id="IPR019734">
    <property type="entry name" value="TPR_rpt"/>
</dbReference>
<comment type="caution">
    <text evidence="8">The sequence shown here is derived from an EMBL/GenBank/DDBJ whole genome shotgun (WGS) entry which is preliminary data.</text>
</comment>
<sequence length="1001" mass="107679">MDFRALGPIQLRGPGGWQDAGPPQQSCVLGVLLVEAGRIVPVDLIVDRVWGTAAPEAARRTLHSYVTRLRRMVEQVPGAAIVRRSGGYVLDIVPDRVDLHRGRRLRAEAREPGRSPAERAALLREAVELWRGEPLAGLSGEWVGRTREALRQERLDGTVAWARAEIDGGDPGAVLTPLSQLVAEHPLAESPVAVLMRAFCAVGRVTDALDCYAAARQRLLDELGVDPGAELQAMHRAALRGELDPPAGPPPAPVVVRNVPAQLPMDVYGFTGRDAEIATLDALFSPADGQPNAVRIAAVSGTAGVGKTALAVHWAHRVADEFPDGQLYVNLRGYDPEQPVTPGDALAGFLAALGLAGRDVPLEVDGRAARFRSEVAGRRMLIVLDNAASVEQIRPLLPGSATCLVVVTSRDSLAGLVALHGARRVDLDLLESGDAMELLRGLLRERVDAEPDAARLLADSCARLPLALRVAAELVAARPATPLSDLSRELGEQRLELLDAGGDDRGAVRAVFSWSYQHLPADAARAFRMVGLHPGADFDAYAVAALTGADLGAARRWLGTLARVHLLHAAGPGRYGMHDLLRAYAAELAAATDPEDARRAALTRLFDYYLATAGTAMDVLYPAERDRRPPIPEVGTPVPPMSDAAAARLWLENERPSIVAVAAHTVTHGWWTYPTRLSGTLWRYFDWGGHFPDAVTVSAHALRAARLSGDRAAEANALSDSAGVYGRLARFKESLERYEAALELFRLVGDRLGEARALTNSGLIHAQTGQYPQAVPLHEQAVELFRALGDAHGESRAWGNLGVALERKGEYDRATECQERSLALARQVGDPDNEAVGIVNLGLIASARGDYDRAVGYLKHSVAIFAERGSVARQAEATSMLGVVYGRQGRWEMAVEGHQRAASLLREIGDRFGEVRALNGLGEALRASGYPDKARQHYEAALAIAVEIGTLHEEARAYDGLAHTWRADDPERAFSLWKRALDGYTAIGAPEAPQVRALLAE</sequence>
<dbReference type="SMART" id="SM00028">
    <property type="entry name" value="TPR"/>
    <property type="match status" value="6"/>
</dbReference>
<organism evidence="8 9">
    <name type="scientific">Virgisporangium aliadipatigenens</name>
    <dbReference type="NCBI Taxonomy" id="741659"/>
    <lineage>
        <taxon>Bacteria</taxon>
        <taxon>Bacillati</taxon>
        <taxon>Actinomycetota</taxon>
        <taxon>Actinomycetes</taxon>
        <taxon>Micromonosporales</taxon>
        <taxon>Micromonosporaceae</taxon>
        <taxon>Virgisporangium</taxon>
    </lineage>
</organism>
<dbReference type="PROSITE" id="PS51755">
    <property type="entry name" value="OMPR_PHOB"/>
    <property type="match status" value="1"/>
</dbReference>
<dbReference type="GO" id="GO:0000160">
    <property type="term" value="P:phosphorelay signal transduction system"/>
    <property type="evidence" value="ECO:0007669"/>
    <property type="project" value="InterPro"/>
</dbReference>
<dbReference type="Gene3D" id="3.40.50.300">
    <property type="entry name" value="P-loop containing nucleotide triphosphate hydrolases"/>
    <property type="match status" value="1"/>
</dbReference>
<feature type="DNA-binding region" description="OmpR/PhoB-type" evidence="6">
    <location>
        <begin position="1"/>
        <end position="92"/>
    </location>
</feature>
<dbReference type="SMART" id="SM00862">
    <property type="entry name" value="Trans_reg_C"/>
    <property type="match status" value="1"/>
</dbReference>
<dbReference type="Proteomes" id="UP000619260">
    <property type="component" value="Unassembled WGS sequence"/>
</dbReference>
<dbReference type="SMART" id="SM01043">
    <property type="entry name" value="BTAD"/>
    <property type="match status" value="1"/>
</dbReference>
<keyword evidence="2" id="KW-0805">Transcription regulation</keyword>
<dbReference type="PRINTS" id="PR00364">
    <property type="entry name" value="DISEASERSIST"/>
</dbReference>
<dbReference type="CDD" id="cd15831">
    <property type="entry name" value="BTAD"/>
    <property type="match status" value="1"/>
</dbReference>
<comment type="similarity">
    <text evidence="1">Belongs to the AfsR/DnrI/RedD regulatory family.</text>
</comment>
<dbReference type="Gene3D" id="1.25.40.10">
    <property type="entry name" value="Tetratricopeptide repeat domain"/>
    <property type="match status" value="3"/>
</dbReference>
<evidence type="ECO:0000259" key="7">
    <source>
        <dbReference type="PROSITE" id="PS51755"/>
    </source>
</evidence>
<accession>A0A8J3YSU9</accession>
<evidence type="ECO:0000256" key="6">
    <source>
        <dbReference type="PROSITE-ProRule" id="PRU01091"/>
    </source>
</evidence>
<reference evidence="8" key="1">
    <citation type="submission" date="2021-01" db="EMBL/GenBank/DDBJ databases">
        <title>Whole genome shotgun sequence of Virgisporangium aliadipatigenens NBRC 105644.</title>
        <authorList>
            <person name="Komaki H."/>
            <person name="Tamura T."/>
        </authorList>
    </citation>
    <scope>NUCLEOTIDE SEQUENCE</scope>
    <source>
        <strain evidence="8">NBRC 105644</strain>
    </source>
</reference>
<dbReference type="InterPro" id="IPR005158">
    <property type="entry name" value="BTAD"/>
</dbReference>